<protein>
    <submittedName>
        <fullName evidence="2">Crp/Fnr family transcriptional regulator</fullName>
    </submittedName>
</protein>
<sequence>MMSLKELKKYLTHRVPFPDREFDALMKKGKELRFKARMPIIKTGDVDENVYIVRDGMVRGVFFANGRENTIYFAFPGDFVASTASLSLGLPAQITMEAFFETVVTVIPMAEFLKMAERSPVFMRWMTEWFLGQIWTIERKRTILAGDASERYDALILRRPELIQQVPIKAIASYLGIAETSLSRLRNPKNRSSKKTSK</sequence>
<comment type="caution">
    <text evidence="2">The sequence shown here is derived from an EMBL/GenBank/DDBJ whole genome shotgun (WGS) entry which is preliminary data.</text>
</comment>
<reference evidence="2" key="2">
    <citation type="journal article" date="2021" name="PeerJ">
        <title>Extensive microbial diversity within the chicken gut microbiome revealed by metagenomics and culture.</title>
        <authorList>
            <person name="Gilroy R."/>
            <person name="Ravi A."/>
            <person name="Getino M."/>
            <person name="Pursley I."/>
            <person name="Horton D.L."/>
            <person name="Alikhan N.F."/>
            <person name="Baker D."/>
            <person name="Gharbi K."/>
            <person name="Hall N."/>
            <person name="Watson M."/>
            <person name="Adriaenssens E.M."/>
            <person name="Foster-Nyarko E."/>
            <person name="Jarju S."/>
            <person name="Secka A."/>
            <person name="Antonio M."/>
            <person name="Oren A."/>
            <person name="Chaudhuri R.R."/>
            <person name="La Ragione R."/>
            <person name="Hildebrand F."/>
            <person name="Pallen M.J."/>
        </authorList>
    </citation>
    <scope>NUCLEOTIDE SEQUENCE</scope>
    <source>
        <strain evidence="2">B3-2255</strain>
    </source>
</reference>
<dbReference type="InterPro" id="IPR014710">
    <property type="entry name" value="RmlC-like_jellyroll"/>
</dbReference>
<name>A0A9D9NQD5_9BACT</name>
<accession>A0A9D9NQD5</accession>
<dbReference type="SUPFAM" id="SSF51206">
    <property type="entry name" value="cAMP-binding domain-like"/>
    <property type="match status" value="1"/>
</dbReference>
<evidence type="ECO:0000259" key="1">
    <source>
        <dbReference type="PROSITE" id="PS50042"/>
    </source>
</evidence>
<reference evidence="2" key="1">
    <citation type="submission" date="2020-10" db="EMBL/GenBank/DDBJ databases">
        <authorList>
            <person name="Gilroy R."/>
        </authorList>
    </citation>
    <scope>NUCLEOTIDE SEQUENCE</scope>
    <source>
        <strain evidence="2">B3-2255</strain>
    </source>
</reference>
<proteinExistence type="predicted"/>
<dbReference type="CDD" id="cd00038">
    <property type="entry name" value="CAP_ED"/>
    <property type="match status" value="1"/>
</dbReference>
<dbReference type="Gene3D" id="2.60.120.10">
    <property type="entry name" value="Jelly Rolls"/>
    <property type="match status" value="1"/>
</dbReference>
<dbReference type="AlphaFoldDB" id="A0A9D9NQD5"/>
<gene>
    <name evidence="2" type="ORF">IAC87_05105</name>
</gene>
<evidence type="ECO:0000313" key="3">
    <source>
        <dbReference type="Proteomes" id="UP000823772"/>
    </source>
</evidence>
<dbReference type="EMBL" id="JADILY010000105">
    <property type="protein sequence ID" value="MBO8481906.1"/>
    <property type="molecule type" value="Genomic_DNA"/>
</dbReference>
<dbReference type="InterPro" id="IPR018490">
    <property type="entry name" value="cNMP-bd_dom_sf"/>
</dbReference>
<organism evidence="2 3">
    <name type="scientific">Candidatus Merdivivens faecigallinarum</name>
    <dbReference type="NCBI Taxonomy" id="2840871"/>
    <lineage>
        <taxon>Bacteria</taxon>
        <taxon>Pseudomonadati</taxon>
        <taxon>Bacteroidota</taxon>
        <taxon>Bacteroidia</taxon>
        <taxon>Bacteroidales</taxon>
        <taxon>Muribaculaceae</taxon>
        <taxon>Muribaculaceae incertae sedis</taxon>
        <taxon>Candidatus Merdivivens</taxon>
    </lineage>
</organism>
<dbReference type="Pfam" id="PF00027">
    <property type="entry name" value="cNMP_binding"/>
    <property type="match status" value="1"/>
</dbReference>
<dbReference type="Proteomes" id="UP000823772">
    <property type="component" value="Unassembled WGS sequence"/>
</dbReference>
<feature type="domain" description="Cyclic nucleotide-binding" evidence="1">
    <location>
        <begin position="40"/>
        <end position="133"/>
    </location>
</feature>
<evidence type="ECO:0000313" key="2">
    <source>
        <dbReference type="EMBL" id="MBO8481906.1"/>
    </source>
</evidence>
<dbReference type="InterPro" id="IPR000595">
    <property type="entry name" value="cNMP-bd_dom"/>
</dbReference>
<dbReference type="SMART" id="SM00100">
    <property type="entry name" value="cNMP"/>
    <property type="match status" value="1"/>
</dbReference>
<dbReference type="PROSITE" id="PS50042">
    <property type="entry name" value="CNMP_BINDING_3"/>
    <property type="match status" value="1"/>
</dbReference>